<dbReference type="OrthoDB" id="1368at2759"/>
<feature type="transmembrane region" description="Helical" evidence="8">
    <location>
        <begin position="89"/>
        <end position="105"/>
    </location>
</feature>
<gene>
    <name evidence="9" type="ORF">KFL_003520020</name>
</gene>
<comment type="subcellular location">
    <subcellularLocation>
        <location evidence="1">Cell membrane</location>
        <topology evidence="1">Multi-pass membrane protein</topology>
    </subcellularLocation>
</comment>
<feature type="transmembrane region" description="Helical" evidence="8">
    <location>
        <begin position="364"/>
        <end position="384"/>
    </location>
</feature>
<evidence type="ECO:0000256" key="7">
    <source>
        <dbReference type="ARBA" id="ARBA00023136"/>
    </source>
</evidence>
<dbReference type="PANTHER" id="PTHR33281">
    <property type="entry name" value="UPF0187 PROTEIN YNEE"/>
    <property type="match status" value="1"/>
</dbReference>
<dbReference type="EMBL" id="DF237301">
    <property type="protein sequence ID" value="GAQ87423.1"/>
    <property type="molecule type" value="Genomic_DNA"/>
</dbReference>
<keyword evidence="10" id="KW-1185">Reference proteome</keyword>
<evidence type="ECO:0000256" key="4">
    <source>
        <dbReference type="ARBA" id="ARBA00022692"/>
    </source>
</evidence>
<dbReference type="PANTHER" id="PTHR33281:SF19">
    <property type="entry name" value="VOLTAGE-DEPENDENT ANION CHANNEL-FORMING PROTEIN YNEE"/>
    <property type="match status" value="1"/>
</dbReference>
<dbReference type="STRING" id="105231.A0A1Y1IA31"/>
<dbReference type="Proteomes" id="UP000054558">
    <property type="component" value="Unassembled WGS sequence"/>
</dbReference>
<feature type="transmembrane region" description="Helical" evidence="8">
    <location>
        <begin position="194"/>
        <end position="212"/>
    </location>
</feature>
<evidence type="ECO:0000256" key="1">
    <source>
        <dbReference type="ARBA" id="ARBA00004651"/>
    </source>
</evidence>
<evidence type="ECO:0000256" key="3">
    <source>
        <dbReference type="ARBA" id="ARBA00022475"/>
    </source>
</evidence>
<feature type="transmembrane region" description="Helical" evidence="8">
    <location>
        <begin position="325"/>
        <end position="344"/>
    </location>
</feature>
<dbReference type="GO" id="GO:0005254">
    <property type="term" value="F:chloride channel activity"/>
    <property type="evidence" value="ECO:0007669"/>
    <property type="project" value="InterPro"/>
</dbReference>
<feature type="transmembrane region" description="Helical" evidence="8">
    <location>
        <begin position="295"/>
        <end position="318"/>
    </location>
</feature>
<evidence type="ECO:0000256" key="2">
    <source>
        <dbReference type="ARBA" id="ARBA00022448"/>
    </source>
</evidence>
<reference evidence="9 10" key="1">
    <citation type="journal article" date="2014" name="Nat. Commun.">
        <title>Klebsormidium flaccidum genome reveals primary factors for plant terrestrial adaptation.</title>
        <authorList>
            <person name="Hori K."/>
            <person name="Maruyama F."/>
            <person name="Fujisawa T."/>
            <person name="Togashi T."/>
            <person name="Yamamoto N."/>
            <person name="Seo M."/>
            <person name="Sato S."/>
            <person name="Yamada T."/>
            <person name="Mori H."/>
            <person name="Tajima N."/>
            <person name="Moriyama T."/>
            <person name="Ikeuchi M."/>
            <person name="Watanabe M."/>
            <person name="Wada H."/>
            <person name="Kobayashi K."/>
            <person name="Saito M."/>
            <person name="Masuda T."/>
            <person name="Sasaki-Sekimoto Y."/>
            <person name="Mashiguchi K."/>
            <person name="Awai K."/>
            <person name="Shimojima M."/>
            <person name="Masuda S."/>
            <person name="Iwai M."/>
            <person name="Nobusawa T."/>
            <person name="Narise T."/>
            <person name="Kondo S."/>
            <person name="Saito H."/>
            <person name="Sato R."/>
            <person name="Murakawa M."/>
            <person name="Ihara Y."/>
            <person name="Oshima-Yamada Y."/>
            <person name="Ohtaka K."/>
            <person name="Satoh M."/>
            <person name="Sonobe K."/>
            <person name="Ishii M."/>
            <person name="Ohtani R."/>
            <person name="Kanamori-Sato M."/>
            <person name="Honoki R."/>
            <person name="Miyazaki D."/>
            <person name="Mochizuki H."/>
            <person name="Umetsu J."/>
            <person name="Higashi K."/>
            <person name="Shibata D."/>
            <person name="Kamiya Y."/>
            <person name="Sato N."/>
            <person name="Nakamura Y."/>
            <person name="Tabata S."/>
            <person name="Ida S."/>
            <person name="Kurokawa K."/>
            <person name="Ohta H."/>
        </authorList>
    </citation>
    <scope>NUCLEOTIDE SEQUENCE [LARGE SCALE GENOMIC DNA]</scope>
    <source>
        <strain evidence="9 10">NIES-2285</strain>
    </source>
</reference>
<protein>
    <submittedName>
        <fullName evidence="9">Uncharacterized protein</fullName>
    </submittedName>
</protein>
<dbReference type="GO" id="GO:0005886">
    <property type="term" value="C:plasma membrane"/>
    <property type="evidence" value="ECO:0007669"/>
    <property type="project" value="UniProtKB-SubCell"/>
</dbReference>
<keyword evidence="2" id="KW-0813">Transport</keyword>
<keyword evidence="6" id="KW-0406">Ion transport</keyword>
<dbReference type="AlphaFoldDB" id="A0A1Y1IA31"/>
<evidence type="ECO:0000256" key="8">
    <source>
        <dbReference type="SAM" id="Phobius"/>
    </source>
</evidence>
<dbReference type="InterPro" id="IPR044669">
    <property type="entry name" value="YneE/VCCN1/2-like"/>
</dbReference>
<keyword evidence="4 8" id="KW-0812">Transmembrane</keyword>
<evidence type="ECO:0000313" key="10">
    <source>
        <dbReference type="Proteomes" id="UP000054558"/>
    </source>
</evidence>
<evidence type="ECO:0000256" key="6">
    <source>
        <dbReference type="ARBA" id="ARBA00023065"/>
    </source>
</evidence>
<sequence length="388" mass="43995">MANSASTPLLPDKDSHIVEADGLHHNYHSSLPHREYNNDLPAVDKECLEELRKAGIIAKPTIMYDESSPVAALTAFGGTALKTVLLRPDFYLIMLVHIVLSYLYYDVWHNPVIPAASTGQEQPWPFISAATIAIPGSMIVFFLVFHTSQAYTRFFTQYLAYRGIEGKISRIASELRTNLPDGSFPEARVERLKIARWLLSFLYLGLANLPQYKDNGVLDWAWKQVLQLELLTEKEENKLKALPKGQSHAKELMSWISQKLYRLEKDGRIDAFCQNGLLSQLYDAGSGLSLLKNHVVMPVPFAFFHLQNFILIIYLLLLAYTYTMFARYWSILAMFLTCLSLLGLRELACALSDPFGNDDTDLPIFDYVIEIHAFISTFVSMPGLEKDE</sequence>
<keyword evidence="5 8" id="KW-1133">Transmembrane helix</keyword>
<dbReference type="Pfam" id="PF25539">
    <property type="entry name" value="Bestrophin_2"/>
    <property type="match status" value="1"/>
</dbReference>
<evidence type="ECO:0000313" key="9">
    <source>
        <dbReference type="EMBL" id="GAQ87423.1"/>
    </source>
</evidence>
<evidence type="ECO:0000256" key="5">
    <source>
        <dbReference type="ARBA" id="ARBA00022989"/>
    </source>
</evidence>
<name>A0A1Y1IA31_KLENI</name>
<keyword evidence="7 8" id="KW-0472">Membrane</keyword>
<keyword evidence="3" id="KW-1003">Cell membrane</keyword>
<accession>A0A1Y1IA31</accession>
<feature type="transmembrane region" description="Helical" evidence="8">
    <location>
        <begin position="125"/>
        <end position="145"/>
    </location>
</feature>
<organism evidence="9 10">
    <name type="scientific">Klebsormidium nitens</name>
    <name type="common">Green alga</name>
    <name type="synonym">Ulothrix nitens</name>
    <dbReference type="NCBI Taxonomy" id="105231"/>
    <lineage>
        <taxon>Eukaryota</taxon>
        <taxon>Viridiplantae</taxon>
        <taxon>Streptophyta</taxon>
        <taxon>Klebsormidiophyceae</taxon>
        <taxon>Klebsormidiales</taxon>
        <taxon>Klebsormidiaceae</taxon>
        <taxon>Klebsormidium</taxon>
    </lineage>
</organism>
<proteinExistence type="predicted"/>